<sequence>MREIFRAEIFKITRKVEYWLSFIIFIVPLILAFSIQYPKFGLDISFPPGVSTISRFYLMIVTLGFVTDLGVYHILFSVIATNTLSSEIDSNYFMLYLPRLKRKDNLYTVKSLVLSGALLIHILLYCIFSYLVSEIIITSNSLISQTFFDKYSFYCFANMIAMAFELICFANIALFTGLFFKPLQNILLSIGIFICSNIFYSTPIVKYIIPRYYTKSLAALPDMTEKGPISYNLIMVIIISFMYIIITNIVGRWRIRKM</sequence>
<keyword evidence="3" id="KW-1185">Reference proteome</keyword>
<reference evidence="2 3" key="2">
    <citation type="journal article" date="2011" name="Stand. Genomic Sci.">
        <title>Complete genome sequence of Mahella australiensis type strain (50-1 BON).</title>
        <authorList>
            <person name="Sikorski J."/>
            <person name="Teshima H."/>
            <person name="Nolan M."/>
            <person name="Lucas S."/>
            <person name="Hammon N."/>
            <person name="Deshpande S."/>
            <person name="Cheng J.F."/>
            <person name="Pitluck S."/>
            <person name="Liolios K."/>
            <person name="Pagani I."/>
            <person name="Ivanova N."/>
            <person name="Huntemann M."/>
            <person name="Mavromatis K."/>
            <person name="Ovchinikova G."/>
            <person name="Pati A."/>
            <person name="Tapia R."/>
            <person name="Han C."/>
            <person name="Goodwin L."/>
            <person name="Chen A."/>
            <person name="Palaniappan K."/>
            <person name="Land M."/>
            <person name="Hauser L."/>
            <person name="Ngatchou-Djao O.D."/>
            <person name="Rohde M."/>
            <person name="Pukall R."/>
            <person name="Spring S."/>
            <person name="Abt B."/>
            <person name="Goker M."/>
            <person name="Detter J.C."/>
            <person name="Woyke T."/>
            <person name="Bristow J."/>
            <person name="Markowitz V."/>
            <person name="Hugenholtz P."/>
            <person name="Eisen J.A."/>
            <person name="Kyrpides N.C."/>
            <person name="Klenk H.P."/>
            <person name="Lapidus A."/>
        </authorList>
    </citation>
    <scope>NUCLEOTIDE SEQUENCE [LARGE SCALE GENOMIC DNA]</scope>
    <source>
        <strain evidence="3">DSM 15567 / CIP 107919 / 50-1 BON</strain>
    </source>
</reference>
<keyword evidence="1" id="KW-1133">Transmembrane helix</keyword>
<proteinExistence type="predicted"/>
<feature type="transmembrane region" description="Helical" evidence="1">
    <location>
        <begin position="186"/>
        <end position="209"/>
    </location>
</feature>
<feature type="transmembrane region" description="Helical" evidence="1">
    <location>
        <begin position="56"/>
        <end position="85"/>
    </location>
</feature>
<evidence type="ECO:0000256" key="1">
    <source>
        <dbReference type="SAM" id="Phobius"/>
    </source>
</evidence>
<feature type="transmembrane region" description="Helical" evidence="1">
    <location>
        <begin position="229"/>
        <end position="250"/>
    </location>
</feature>
<evidence type="ECO:0008006" key="4">
    <source>
        <dbReference type="Google" id="ProtNLM"/>
    </source>
</evidence>
<feature type="transmembrane region" description="Helical" evidence="1">
    <location>
        <begin position="151"/>
        <end position="174"/>
    </location>
</feature>
<dbReference type="HOGENOM" id="CLU_1076900_0_0_9"/>
<dbReference type="Proteomes" id="UP000008457">
    <property type="component" value="Chromosome"/>
</dbReference>
<feature type="transmembrane region" description="Helical" evidence="1">
    <location>
        <begin position="106"/>
        <end position="131"/>
    </location>
</feature>
<keyword evidence="1" id="KW-0812">Transmembrane</keyword>
<protein>
    <recommendedName>
        <fullName evidence="4">ABC-2 family transporter protein</fullName>
    </recommendedName>
</protein>
<organism evidence="2 3">
    <name type="scientific">Mahella australiensis (strain DSM 15567 / CIP 107919 / 50-1 BON)</name>
    <dbReference type="NCBI Taxonomy" id="697281"/>
    <lineage>
        <taxon>Bacteria</taxon>
        <taxon>Bacillati</taxon>
        <taxon>Bacillota</taxon>
        <taxon>Clostridia</taxon>
        <taxon>Thermoanaerobacterales</taxon>
        <taxon>Thermoanaerobacterales Family IV. Incertae Sedis</taxon>
        <taxon>Mahella</taxon>
    </lineage>
</organism>
<name>F4A1S7_MAHA5</name>
<gene>
    <name evidence="2" type="ordered locus">Mahau_1951</name>
</gene>
<dbReference type="STRING" id="697281.Mahau_1951"/>
<keyword evidence="1" id="KW-0472">Membrane</keyword>
<feature type="transmembrane region" description="Helical" evidence="1">
    <location>
        <begin position="16"/>
        <end position="36"/>
    </location>
</feature>
<evidence type="ECO:0000313" key="2">
    <source>
        <dbReference type="EMBL" id="AEE97127.1"/>
    </source>
</evidence>
<dbReference type="eggNOG" id="ENOG5032VQI">
    <property type="taxonomic scope" value="Bacteria"/>
</dbReference>
<reference evidence="3" key="1">
    <citation type="submission" date="2010-11" db="EMBL/GenBank/DDBJ databases">
        <title>The complete genome of Mahella australiensis DSM 15567.</title>
        <authorList>
            <consortium name="US DOE Joint Genome Institute (JGI-PGF)"/>
            <person name="Lucas S."/>
            <person name="Copeland A."/>
            <person name="Lapidus A."/>
            <person name="Bruce D."/>
            <person name="Goodwin L."/>
            <person name="Pitluck S."/>
            <person name="Kyrpides N."/>
            <person name="Mavromatis K."/>
            <person name="Pagani I."/>
            <person name="Ivanova N."/>
            <person name="Teshima H."/>
            <person name="Brettin T."/>
            <person name="Detter J.C."/>
            <person name="Han C."/>
            <person name="Tapia R."/>
            <person name="Land M."/>
            <person name="Hauser L."/>
            <person name="Markowitz V."/>
            <person name="Cheng J.-F."/>
            <person name="Hugenholtz P."/>
            <person name="Woyke T."/>
            <person name="Wu D."/>
            <person name="Spring S."/>
            <person name="Pukall R."/>
            <person name="Steenblock K."/>
            <person name="Schneider S."/>
            <person name="Klenk H.-P."/>
            <person name="Eisen J.A."/>
        </authorList>
    </citation>
    <scope>NUCLEOTIDE SEQUENCE [LARGE SCALE GENOMIC DNA]</scope>
    <source>
        <strain evidence="3">DSM 15567 / CIP 107919 / 50-1 BON</strain>
    </source>
</reference>
<accession>F4A1S7</accession>
<evidence type="ECO:0000313" key="3">
    <source>
        <dbReference type="Proteomes" id="UP000008457"/>
    </source>
</evidence>
<dbReference type="AlphaFoldDB" id="F4A1S7"/>
<dbReference type="KEGG" id="mas:Mahau_1951"/>
<dbReference type="EMBL" id="CP002360">
    <property type="protein sequence ID" value="AEE97127.1"/>
    <property type="molecule type" value="Genomic_DNA"/>
</dbReference>